<dbReference type="Pfam" id="PF12937">
    <property type="entry name" value="F-box-like"/>
    <property type="match status" value="1"/>
</dbReference>
<evidence type="ECO:0000313" key="3">
    <source>
        <dbReference type="EMBL" id="TFY67549.1"/>
    </source>
</evidence>
<evidence type="ECO:0000313" key="4">
    <source>
        <dbReference type="Proteomes" id="UP000298327"/>
    </source>
</evidence>
<accession>A0A4Y9Z2G4</accession>
<dbReference type="Gene3D" id="3.80.10.10">
    <property type="entry name" value="Ribonuclease Inhibitor"/>
    <property type="match status" value="1"/>
</dbReference>
<proteinExistence type="predicted"/>
<dbReference type="EMBL" id="SEOQ01000187">
    <property type="protein sequence ID" value="TFY67549.1"/>
    <property type="molecule type" value="Genomic_DNA"/>
</dbReference>
<dbReference type="InterPro" id="IPR036047">
    <property type="entry name" value="F-box-like_dom_sf"/>
</dbReference>
<dbReference type="SUPFAM" id="SSF52047">
    <property type="entry name" value="RNI-like"/>
    <property type="match status" value="1"/>
</dbReference>
<sequence>MLVRHTLDGPNKGSVRQVPSTDVGPASVPPSGRSPISRLPPELLLAVFSHFQSLQAYDRYMAGGDWETCPNWIVILQVCHLWRTLAFGCSSLWSTIDFANFSWAVYFLETANTDQPFGLAVFIKKKYPDFLHMARLGSLHANRLRNLCINADRYQEMQEAFEYYRTTPAPQLESLTLGAFRTLPGDDRNGMDFWGSLFAGQIPQLRTLCISSGGMMLSFKLPIFQNLVHLDVKYTDLWEEDTMESFVSALAKLQGLEVLKLCWAIPRTIPTLACLPSPKFVAHFPRLRMIELDDNVFRLNHFLQYLSWPPSTAVHMCHDLLPENELPLKTSLDFISTSLPRFTTDPRTPIVVTVIRTGAAFTMLGKVENDRDAEEQFNFSVGCVGQRFLYHEQILDLASRRLPLSQTLTLEVVLRSSLPVGAYQPALRAMHRVQELVLEERLDKGLLLALVTPVALDTSDNSPEPAQASQNNLPLPRLEKIRLRWVSLNGRTLQHLLDTIAARKRYGAPIHTLEIEGGSAKDMTQAHVDRLRESVEQMIIDGNVVAWEEAEHWHGPEDGSRQQVD</sequence>
<keyword evidence="4" id="KW-1185">Reference proteome</keyword>
<protein>
    <recommendedName>
        <fullName evidence="2">F-box domain-containing protein</fullName>
    </recommendedName>
</protein>
<dbReference type="AlphaFoldDB" id="A0A4Y9Z2G4"/>
<feature type="region of interest" description="Disordered" evidence="1">
    <location>
        <begin position="1"/>
        <end position="35"/>
    </location>
</feature>
<comment type="caution">
    <text evidence="3">The sequence shown here is derived from an EMBL/GenBank/DDBJ whole genome shotgun (WGS) entry which is preliminary data.</text>
</comment>
<dbReference type="InterPro" id="IPR001810">
    <property type="entry name" value="F-box_dom"/>
</dbReference>
<dbReference type="SUPFAM" id="SSF81383">
    <property type="entry name" value="F-box domain"/>
    <property type="match status" value="1"/>
</dbReference>
<dbReference type="InterPro" id="IPR032675">
    <property type="entry name" value="LRR_dom_sf"/>
</dbReference>
<reference evidence="3 4" key="1">
    <citation type="submission" date="2019-02" db="EMBL/GenBank/DDBJ databases">
        <title>Genome sequencing of the rare red list fungi Dentipellis fragilis.</title>
        <authorList>
            <person name="Buettner E."/>
            <person name="Kellner H."/>
        </authorList>
    </citation>
    <scope>NUCLEOTIDE SEQUENCE [LARGE SCALE GENOMIC DNA]</scope>
    <source>
        <strain evidence="3 4">DSM 105465</strain>
    </source>
</reference>
<evidence type="ECO:0000259" key="2">
    <source>
        <dbReference type="Pfam" id="PF12937"/>
    </source>
</evidence>
<feature type="domain" description="F-box" evidence="2">
    <location>
        <begin position="36"/>
        <end position="98"/>
    </location>
</feature>
<organism evidence="3 4">
    <name type="scientific">Dentipellis fragilis</name>
    <dbReference type="NCBI Taxonomy" id="205917"/>
    <lineage>
        <taxon>Eukaryota</taxon>
        <taxon>Fungi</taxon>
        <taxon>Dikarya</taxon>
        <taxon>Basidiomycota</taxon>
        <taxon>Agaricomycotina</taxon>
        <taxon>Agaricomycetes</taxon>
        <taxon>Russulales</taxon>
        <taxon>Hericiaceae</taxon>
        <taxon>Dentipellis</taxon>
    </lineage>
</organism>
<dbReference type="OrthoDB" id="3365698at2759"/>
<name>A0A4Y9Z2G4_9AGAM</name>
<dbReference type="Proteomes" id="UP000298327">
    <property type="component" value="Unassembled WGS sequence"/>
</dbReference>
<gene>
    <name evidence="3" type="ORF">EVG20_g3896</name>
</gene>
<dbReference type="Gene3D" id="1.20.1280.50">
    <property type="match status" value="1"/>
</dbReference>
<evidence type="ECO:0000256" key="1">
    <source>
        <dbReference type="SAM" id="MobiDB-lite"/>
    </source>
</evidence>